<reference evidence="1" key="1">
    <citation type="journal article" date="2019" name="bioRxiv">
        <title>The Genome of the Zebra Mussel, Dreissena polymorpha: A Resource for Invasive Species Research.</title>
        <authorList>
            <person name="McCartney M.A."/>
            <person name="Auch B."/>
            <person name="Kono T."/>
            <person name="Mallez S."/>
            <person name="Zhang Y."/>
            <person name="Obille A."/>
            <person name="Becker A."/>
            <person name="Abrahante J.E."/>
            <person name="Garbe J."/>
            <person name="Badalamenti J.P."/>
            <person name="Herman A."/>
            <person name="Mangelson H."/>
            <person name="Liachko I."/>
            <person name="Sullivan S."/>
            <person name="Sone E.D."/>
            <person name="Koren S."/>
            <person name="Silverstein K.A.T."/>
            <person name="Beckman K.B."/>
            <person name="Gohl D.M."/>
        </authorList>
    </citation>
    <scope>NUCLEOTIDE SEQUENCE</scope>
    <source>
        <strain evidence="1">Duluth1</strain>
        <tissue evidence="1">Whole animal</tissue>
    </source>
</reference>
<name>A0A9D4GL81_DREPO</name>
<dbReference type="EMBL" id="JAIWYP010000005">
    <property type="protein sequence ID" value="KAH3817514.1"/>
    <property type="molecule type" value="Genomic_DNA"/>
</dbReference>
<keyword evidence="2" id="KW-1185">Reference proteome</keyword>
<organism evidence="1 2">
    <name type="scientific">Dreissena polymorpha</name>
    <name type="common">Zebra mussel</name>
    <name type="synonym">Mytilus polymorpha</name>
    <dbReference type="NCBI Taxonomy" id="45954"/>
    <lineage>
        <taxon>Eukaryota</taxon>
        <taxon>Metazoa</taxon>
        <taxon>Spiralia</taxon>
        <taxon>Lophotrochozoa</taxon>
        <taxon>Mollusca</taxon>
        <taxon>Bivalvia</taxon>
        <taxon>Autobranchia</taxon>
        <taxon>Heteroconchia</taxon>
        <taxon>Euheterodonta</taxon>
        <taxon>Imparidentia</taxon>
        <taxon>Neoheterodontei</taxon>
        <taxon>Myida</taxon>
        <taxon>Dreissenoidea</taxon>
        <taxon>Dreissenidae</taxon>
        <taxon>Dreissena</taxon>
    </lineage>
</organism>
<dbReference type="AlphaFoldDB" id="A0A9D4GL81"/>
<comment type="caution">
    <text evidence="1">The sequence shown here is derived from an EMBL/GenBank/DDBJ whole genome shotgun (WGS) entry which is preliminary data.</text>
</comment>
<dbReference type="Proteomes" id="UP000828390">
    <property type="component" value="Unassembled WGS sequence"/>
</dbReference>
<evidence type="ECO:0000313" key="2">
    <source>
        <dbReference type="Proteomes" id="UP000828390"/>
    </source>
</evidence>
<evidence type="ECO:0000313" key="1">
    <source>
        <dbReference type="EMBL" id="KAH3817514.1"/>
    </source>
</evidence>
<proteinExistence type="predicted"/>
<sequence>MGGNADFGPLFGATADMCTCTFNGTINPAEGIYTRNGKMIIGTYFNNKGVTSDQINKGSMAVTELEVYRVTGIPKVVLLTKIDLACRKVAASVENVFKSGSIQEVVKKVSTLFGLQLNNIHLPSKNNIS</sequence>
<protein>
    <submittedName>
        <fullName evidence="1">Uncharacterized protein</fullName>
    </submittedName>
</protein>
<accession>A0A9D4GL81</accession>
<gene>
    <name evidence="1" type="ORF">DPMN_119052</name>
</gene>
<reference evidence="1" key="2">
    <citation type="submission" date="2020-11" db="EMBL/GenBank/DDBJ databases">
        <authorList>
            <person name="McCartney M.A."/>
            <person name="Auch B."/>
            <person name="Kono T."/>
            <person name="Mallez S."/>
            <person name="Becker A."/>
            <person name="Gohl D.M."/>
            <person name="Silverstein K.A.T."/>
            <person name="Koren S."/>
            <person name="Bechman K.B."/>
            <person name="Herman A."/>
            <person name="Abrahante J.E."/>
            <person name="Garbe J."/>
        </authorList>
    </citation>
    <scope>NUCLEOTIDE SEQUENCE</scope>
    <source>
        <strain evidence="1">Duluth1</strain>
        <tissue evidence="1">Whole animal</tissue>
    </source>
</reference>